<reference evidence="2" key="1">
    <citation type="journal article" date="2014" name="Int. J. Syst. Evol. Microbiol.">
        <title>Complete genome sequence of Corynebacterium casei LMG S-19264T (=DSM 44701T), isolated from a smear-ripened cheese.</title>
        <authorList>
            <consortium name="US DOE Joint Genome Institute (JGI-PGF)"/>
            <person name="Walter F."/>
            <person name="Albersmeier A."/>
            <person name="Kalinowski J."/>
            <person name="Ruckert C."/>
        </authorList>
    </citation>
    <scope>NUCLEOTIDE SEQUENCE</scope>
    <source>
        <strain evidence="2">JCM 11219</strain>
    </source>
</reference>
<evidence type="ECO:0000313" key="4">
    <source>
        <dbReference type="Proteomes" id="UP001060771"/>
    </source>
</evidence>
<evidence type="ECO:0000313" key="2">
    <source>
        <dbReference type="EMBL" id="GGI72733.1"/>
    </source>
</evidence>
<dbReference type="EMBL" id="BMNM01000002">
    <property type="protein sequence ID" value="GGI72733.1"/>
    <property type="molecule type" value="Genomic_DNA"/>
</dbReference>
<reference evidence="1" key="4">
    <citation type="journal article" date="2023" name="Microbiol. Resour. Announc.">
        <title>Complete Genome Sequence of Vulcanisaeta souniana Strain IC-059, a Hyperthermophilic Archaeon Isolated from Hot Spring Water in Japan.</title>
        <authorList>
            <person name="Kato S."/>
            <person name="Itoh T."/>
            <person name="Wu L."/>
            <person name="Ma J."/>
            <person name="Ohkuma M."/>
        </authorList>
    </citation>
    <scope>NUCLEOTIDE SEQUENCE</scope>
    <source>
        <strain evidence="1">JCM 11219</strain>
    </source>
</reference>
<protein>
    <submittedName>
        <fullName evidence="2">Uncharacterized protein</fullName>
    </submittedName>
</protein>
<evidence type="ECO:0000313" key="1">
    <source>
        <dbReference type="EMBL" id="BDR91381.1"/>
    </source>
</evidence>
<dbReference type="EMBL" id="AP026830">
    <property type="protein sequence ID" value="BDR91381.1"/>
    <property type="molecule type" value="Genomic_DNA"/>
</dbReference>
<dbReference type="GeneID" id="76206028"/>
<reference evidence="2" key="2">
    <citation type="submission" date="2020-09" db="EMBL/GenBank/DDBJ databases">
        <authorList>
            <person name="Sun Q."/>
            <person name="Ohkuma M."/>
        </authorList>
    </citation>
    <scope>NUCLEOTIDE SEQUENCE</scope>
    <source>
        <strain evidence="2">JCM 11219</strain>
    </source>
</reference>
<keyword evidence="4" id="KW-1185">Reference proteome</keyword>
<dbReference type="Proteomes" id="UP001060771">
    <property type="component" value="Chromosome"/>
</dbReference>
<evidence type="ECO:0000313" key="3">
    <source>
        <dbReference type="Proteomes" id="UP000657075"/>
    </source>
</evidence>
<dbReference type="AlphaFoldDB" id="A0A830E1B8"/>
<accession>A0A830E1B8</accession>
<reference evidence="4" key="3">
    <citation type="submission" date="2022-09" db="EMBL/GenBank/DDBJ databases">
        <title>Complete genome sequence of Vulcanisaeta souniana.</title>
        <authorList>
            <person name="Kato S."/>
            <person name="Itoh T."/>
            <person name="Ohkuma M."/>
        </authorList>
    </citation>
    <scope>NUCLEOTIDE SEQUENCE [LARGE SCALE GENOMIC DNA]</scope>
    <source>
        <strain evidence="4">JCM 11219</strain>
    </source>
</reference>
<proteinExistence type="predicted"/>
<gene>
    <name evidence="2" type="ORF">GCM10007112_06960</name>
    <name evidence="1" type="ORF">Vsou_04740</name>
</gene>
<dbReference type="RefSeq" id="WP_188602710.1">
    <property type="nucleotide sequence ID" value="NZ_AP026830.1"/>
</dbReference>
<organism evidence="2 3">
    <name type="scientific">Vulcanisaeta souniana JCM 11219</name>
    <dbReference type="NCBI Taxonomy" id="1293586"/>
    <lineage>
        <taxon>Archaea</taxon>
        <taxon>Thermoproteota</taxon>
        <taxon>Thermoprotei</taxon>
        <taxon>Thermoproteales</taxon>
        <taxon>Thermoproteaceae</taxon>
        <taxon>Vulcanisaeta</taxon>
    </lineage>
</organism>
<sequence>MAITCSKWERLIEKAEREGNKGKSLEFREKLVECIVYTAQGLIARGRSIDLTEAEELLKYGEEVGNKLGINELLFHVNLLRKSIEEKREKRKPKEEAEAK</sequence>
<dbReference type="OrthoDB" id="27045at2157"/>
<name>A0A830E1B8_9CREN</name>
<dbReference type="Proteomes" id="UP000657075">
    <property type="component" value="Unassembled WGS sequence"/>
</dbReference>